<gene>
    <name evidence="1" type="ORF">X975_20158</name>
</gene>
<reference evidence="1 2" key="1">
    <citation type="submission" date="2013-11" db="EMBL/GenBank/DDBJ databases">
        <title>Genome sequencing of Stegodyphus mimosarum.</title>
        <authorList>
            <person name="Bechsgaard J."/>
        </authorList>
    </citation>
    <scope>NUCLEOTIDE SEQUENCE [LARGE SCALE GENOMIC DNA]</scope>
</reference>
<protein>
    <submittedName>
        <fullName evidence="1">Uncharacterized protein</fullName>
    </submittedName>
</protein>
<keyword evidence="2" id="KW-1185">Reference proteome</keyword>
<organism evidence="1 2">
    <name type="scientific">Stegodyphus mimosarum</name>
    <name type="common">African social velvet spider</name>
    <dbReference type="NCBI Taxonomy" id="407821"/>
    <lineage>
        <taxon>Eukaryota</taxon>
        <taxon>Metazoa</taxon>
        <taxon>Ecdysozoa</taxon>
        <taxon>Arthropoda</taxon>
        <taxon>Chelicerata</taxon>
        <taxon>Arachnida</taxon>
        <taxon>Araneae</taxon>
        <taxon>Araneomorphae</taxon>
        <taxon>Entelegynae</taxon>
        <taxon>Eresoidea</taxon>
        <taxon>Eresidae</taxon>
        <taxon>Stegodyphus</taxon>
    </lineage>
</organism>
<evidence type="ECO:0000313" key="2">
    <source>
        <dbReference type="Proteomes" id="UP000054359"/>
    </source>
</evidence>
<evidence type="ECO:0000313" key="1">
    <source>
        <dbReference type="EMBL" id="KFM67277.1"/>
    </source>
</evidence>
<accession>A0A087TQ88</accession>
<dbReference type="Proteomes" id="UP000054359">
    <property type="component" value="Unassembled WGS sequence"/>
</dbReference>
<dbReference type="EMBL" id="KK116276">
    <property type="protein sequence ID" value="KFM67277.1"/>
    <property type="molecule type" value="Genomic_DNA"/>
</dbReference>
<sequence length="75" mass="9245">MYNINLILNQTGYNDKLLYRQRTNLIMSQHRRTQPFKLVIFVAKRNDAKHLIEMFIRNHFRIKCKLHHIQICMDF</sequence>
<dbReference type="AlphaFoldDB" id="A0A087TQ88"/>
<name>A0A087TQ88_STEMI</name>
<feature type="non-terminal residue" evidence="1">
    <location>
        <position position="75"/>
    </location>
</feature>
<proteinExistence type="predicted"/>